<feature type="compositionally biased region" description="Polar residues" evidence="7">
    <location>
        <begin position="107"/>
        <end position="128"/>
    </location>
</feature>
<dbReference type="GO" id="GO:0140469">
    <property type="term" value="P:GCN2-mediated signaling"/>
    <property type="evidence" value="ECO:0007669"/>
    <property type="project" value="TreeGrafter"/>
</dbReference>
<dbReference type="Gene3D" id="3.30.230.30">
    <property type="entry name" value="Impact, N-terminal domain"/>
    <property type="match status" value="1"/>
</dbReference>
<dbReference type="Gene3D" id="3.10.110.10">
    <property type="entry name" value="Ubiquitin Conjugating Enzyme"/>
    <property type="match status" value="1"/>
</dbReference>
<dbReference type="InterPro" id="IPR020568">
    <property type="entry name" value="Ribosomal_Su5_D2-typ_SF"/>
</dbReference>
<dbReference type="InterPro" id="IPR023582">
    <property type="entry name" value="Impact"/>
</dbReference>
<evidence type="ECO:0000256" key="5">
    <source>
        <dbReference type="ARBA" id="ARBA00022845"/>
    </source>
</evidence>
<sequence>MSEERENETEAINSIYGADTLIQSDEPGVYILSLSEYETSLRVSFPRDYPASIPHVLGTESTGESTRKGYGKYICDNARDILQRIFSPGSVCLFDLLQELDTSLIEGSSDQLPASPSDQEQQADNVLNTGPPLPPNLEEPPQWSLSAPITEKKSTFLARACTVTSPVHARACISHLLATDKRASKATHNITAYRIRIPASASTNEVVYQDYDDDGETAAGGRLLHLLQRMDVWGLLVVVSRWYGGIKLGPDRFSIINNIAREAVIEGGWTRSRIMKD</sequence>
<dbReference type="SUPFAM" id="SSF54495">
    <property type="entry name" value="UBC-like"/>
    <property type="match status" value="1"/>
</dbReference>
<dbReference type="PANTHER" id="PTHR16301">
    <property type="entry name" value="IMPACT-RELATED"/>
    <property type="match status" value="1"/>
</dbReference>
<organism evidence="9 10">
    <name type="scientific">Cladonia borealis</name>
    <dbReference type="NCBI Taxonomy" id="184061"/>
    <lineage>
        <taxon>Eukaryota</taxon>
        <taxon>Fungi</taxon>
        <taxon>Dikarya</taxon>
        <taxon>Ascomycota</taxon>
        <taxon>Pezizomycotina</taxon>
        <taxon>Lecanoromycetes</taxon>
        <taxon>OSLEUM clade</taxon>
        <taxon>Lecanoromycetidae</taxon>
        <taxon>Lecanorales</taxon>
        <taxon>Lecanorineae</taxon>
        <taxon>Cladoniaceae</taxon>
        <taxon>Cladonia</taxon>
    </lineage>
</organism>
<keyword evidence="6" id="KW-0346">Stress response</keyword>
<evidence type="ECO:0000256" key="2">
    <source>
        <dbReference type="ARBA" id="ARBA00007665"/>
    </source>
</evidence>
<dbReference type="GO" id="GO:0006446">
    <property type="term" value="P:regulation of translational initiation"/>
    <property type="evidence" value="ECO:0007669"/>
    <property type="project" value="TreeGrafter"/>
</dbReference>
<dbReference type="SMART" id="SM00591">
    <property type="entry name" value="RWD"/>
    <property type="match status" value="1"/>
</dbReference>
<name>A0AA39QYB0_9LECA</name>
<evidence type="ECO:0000256" key="1">
    <source>
        <dbReference type="ARBA" id="ARBA00004496"/>
    </source>
</evidence>
<dbReference type="InterPro" id="IPR020569">
    <property type="entry name" value="UPF0029_Impact_CS"/>
</dbReference>
<reference evidence="9" key="1">
    <citation type="submission" date="2023-03" db="EMBL/GenBank/DDBJ databases">
        <title>Complete genome of Cladonia borealis.</title>
        <authorList>
            <person name="Park H."/>
        </authorList>
    </citation>
    <scope>NUCLEOTIDE SEQUENCE</scope>
    <source>
        <strain evidence="9">ANT050790</strain>
    </source>
</reference>
<comment type="subcellular location">
    <subcellularLocation>
        <location evidence="1">Cytoplasm</location>
    </subcellularLocation>
</comment>
<dbReference type="EMBL" id="JAFEKC020000015">
    <property type="protein sequence ID" value="KAK0510691.1"/>
    <property type="molecule type" value="Genomic_DNA"/>
</dbReference>
<keyword evidence="3" id="KW-0963">Cytoplasm</keyword>
<evidence type="ECO:0000259" key="8">
    <source>
        <dbReference type="PROSITE" id="PS50908"/>
    </source>
</evidence>
<dbReference type="PROSITE" id="PS00910">
    <property type="entry name" value="UPF0029"/>
    <property type="match status" value="1"/>
</dbReference>
<accession>A0AA39QYB0</accession>
<protein>
    <recommendedName>
        <fullName evidence="8">RWD domain-containing protein</fullName>
    </recommendedName>
</protein>
<keyword evidence="4" id="KW-0678">Repressor</keyword>
<dbReference type="SUPFAM" id="SSF54211">
    <property type="entry name" value="Ribosomal protein S5 domain 2-like"/>
    <property type="match status" value="1"/>
</dbReference>
<dbReference type="Pfam" id="PF01205">
    <property type="entry name" value="Impact_N"/>
    <property type="match status" value="1"/>
</dbReference>
<comment type="caution">
    <text evidence="9">The sequence shown here is derived from an EMBL/GenBank/DDBJ whole genome shotgun (WGS) entry which is preliminary data.</text>
</comment>
<dbReference type="InterPro" id="IPR006575">
    <property type="entry name" value="RWD_dom"/>
</dbReference>
<evidence type="ECO:0000256" key="4">
    <source>
        <dbReference type="ARBA" id="ARBA00022491"/>
    </source>
</evidence>
<evidence type="ECO:0000256" key="6">
    <source>
        <dbReference type="ARBA" id="ARBA00023016"/>
    </source>
</evidence>
<proteinExistence type="inferred from homology"/>
<dbReference type="InterPro" id="IPR016135">
    <property type="entry name" value="UBQ-conjugating_enzyme/RWD"/>
</dbReference>
<dbReference type="AlphaFoldDB" id="A0AA39QYB0"/>
<keyword evidence="5" id="KW-0810">Translation regulation</keyword>
<evidence type="ECO:0000256" key="7">
    <source>
        <dbReference type="SAM" id="MobiDB-lite"/>
    </source>
</evidence>
<dbReference type="Pfam" id="PF05773">
    <property type="entry name" value="RWD"/>
    <property type="match status" value="1"/>
</dbReference>
<gene>
    <name evidence="9" type="ORF">JMJ35_007123</name>
</gene>
<dbReference type="PROSITE" id="PS50908">
    <property type="entry name" value="RWD"/>
    <property type="match status" value="1"/>
</dbReference>
<dbReference type="GO" id="GO:0005737">
    <property type="term" value="C:cytoplasm"/>
    <property type="evidence" value="ECO:0007669"/>
    <property type="project" value="UniProtKB-SubCell"/>
</dbReference>
<keyword evidence="10" id="KW-1185">Reference proteome</keyword>
<feature type="domain" description="RWD" evidence="8">
    <location>
        <begin position="7"/>
        <end position="107"/>
    </location>
</feature>
<comment type="similarity">
    <text evidence="2">Belongs to the IMPACT family.</text>
</comment>
<evidence type="ECO:0000313" key="10">
    <source>
        <dbReference type="Proteomes" id="UP001166286"/>
    </source>
</evidence>
<dbReference type="Proteomes" id="UP001166286">
    <property type="component" value="Unassembled WGS sequence"/>
</dbReference>
<feature type="region of interest" description="Disordered" evidence="7">
    <location>
        <begin position="107"/>
        <end position="143"/>
    </location>
</feature>
<evidence type="ECO:0000256" key="3">
    <source>
        <dbReference type="ARBA" id="ARBA00022490"/>
    </source>
</evidence>
<dbReference type="InterPro" id="IPR001498">
    <property type="entry name" value="Impact_N"/>
</dbReference>
<evidence type="ECO:0000313" key="9">
    <source>
        <dbReference type="EMBL" id="KAK0510691.1"/>
    </source>
</evidence>
<dbReference type="InterPro" id="IPR036956">
    <property type="entry name" value="Impact_N_sf"/>
</dbReference>
<dbReference type="PANTHER" id="PTHR16301:SF25">
    <property type="entry name" value="PROTEIN IMPACT"/>
    <property type="match status" value="1"/>
</dbReference>